<evidence type="ECO:0000313" key="6">
    <source>
        <dbReference type="Proteomes" id="UP000315648"/>
    </source>
</evidence>
<keyword evidence="2" id="KW-0238">DNA-binding</keyword>
<dbReference type="AlphaFoldDB" id="A0A556QRM4"/>
<dbReference type="InterPro" id="IPR018060">
    <property type="entry name" value="HTH_AraC"/>
</dbReference>
<proteinExistence type="predicted"/>
<dbReference type="InterPro" id="IPR050204">
    <property type="entry name" value="AraC_XylS_family_regulators"/>
</dbReference>
<dbReference type="RefSeq" id="WP_144229702.1">
    <property type="nucleotide sequence ID" value="NZ_CBCRVV010000020.1"/>
</dbReference>
<dbReference type="InterPro" id="IPR011051">
    <property type="entry name" value="RmlC_Cupin_sf"/>
</dbReference>
<gene>
    <name evidence="5" type="ORF">FPL22_08395</name>
</gene>
<dbReference type="SUPFAM" id="SSF46689">
    <property type="entry name" value="Homeodomain-like"/>
    <property type="match status" value="1"/>
</dbReference>
<dbReference type="Pfam" id="PF12833">
    <property type="entry name" value="HTH_18"/>
    <property type="match status" value="1"/>
</dbReference>
<keyword evidence="6" id="KW-1185">Reference proteome</keyword>
<dbReference type="EMBL" id="VMBG01000001">
    <property type="protein sequence ID" value="TSJ79297.1"/>
    <property type="molecule type" value="Genomic_DNA"/>
</dbReference>
<comment type="caution">
    <text evidence="5">The sequence shown here is derived from an EMBL/GenBank/DDBJ whole genome shotgun (WGS) entry which is preliminary data.</text>
</comment>
<dbReference type="GO" id="GO:0043565">
    <property type="term" value="F:sequence-specific DNA binding"/>
    <property type="evidence" value="ECO:0007669"/>
    <property type="project" value="InterPro"/>
</dbReference>
<evidence type="ECO:0000256" key="3">
    <source>
        <dbReference type="ARBA" id="ARBA00023163"/>
    </source>
</evidence>
<name>A0A556QRM4_9BACT</name>
<feature type="domain" description="HTH araC/xylS-type" evidence="4">
    <location>
        <begin position="186"/>
        <end position="284"/>
    </location>
</feature>
<keyword evidence="1" id="KW-0805">Transcription regulation</keyword>
<accession>A0A556QRM4</accession>
<organism evidence="5 6">
    <name type="scientific">Rariglobus hedericola</name>
    <dbReference type="NCBI Taxonomy" id="2597822"/>
    <lineage>
        <taxon>Bacteria</taxon>
        <taxon>Pseudomonadati</taxon>
        <taxon>Verrucomicrobiota</taxon>
        <taxon>Opitutia</taxon>
        <taxon>Opitutales</taxon>
        <taxon>Opitutaceae</taxon>
        <taxon>Rariglobus</taxon>
    </lineage>
</organism>
<dbReference type="PANTHER" id="PTHR46796">
    <property type="entry name" value="HTH-TYPE TRANSCRIPTIONAL ACTIVATOR RHAS-RELATED"/>
    <property type="match status" value="1"/>
</dbReference>
<keyword evidence="3" id="KW-0804">Transcription</keyword>
<evidence type="ECO:0000259" key="4">
    <source>
        <dbReference type="PROSITE" id="PS01124"/>
    </source>
</evidence>
<protein>
    <submittedName>
        <fullName evidence="5">Helix-turn-helix domain-containing protein</fullName>
    </submittedName>
</protein>
<dbReference type="SMART" id="SM00342">
    <property type="entry name" value="HTH_ARAC"/>
    <property type="match status" value="1"/>
</dbReference>
<dbReference type="InterPro" id="IPR009057">
    <property type="entry name" value="Homeodomain-like_sf"/>
</dbReference>
<reference evidence="5 6" key="1">
    <citation type="submission" date="2019-07" db="EMBL/GenBank/DDBJ databases">
        <title>Description of 53C-WASEF.</title>
        <authorList>
            <person name="Pitt A."/>
            <person name="Hahn M.W."/>
        </authorList>
    </citation>
    <scope>NUCLEOTIDE SEQUENCE [LARGE SCALE GENOMIC DNA]</scope>
    <source>
        <strain evidence="5 6">53C-WASEF</strain>
    </source>
</reference>
<evidence type="ECO:0000256" key="2">
    <source>
        <dbReference type="ARBA" id="ARBA00023125"/>
    </source>
</evidence>
<evidence type="ECO:0000313" key="5">
    <source>
        <dbReference type="EMBL" id="TSJ79297.1"/>
    </source>
</evidence>
<dbReference type="SUPFAM" id="SSF51182">
    <property type="entry name" value="RmlC-like cupins"/>
    <property type="match status" value="1"/>
</dbReference>
<dbReference type="GO" id="GO:0003700">
    <property type="term" value="F:DNA-binding transcription factor activity"/>
    <property type="evidence" value="ECO:0007669"/>
    <property type="project" value="InterPro"/>
</dbReference>
<evidence type="ECO:0000256" key="1">
    <source>
        <dbReference type="ARBA" id="ARBA00023015"/>
    </source>
</evidence>
<sequence length="288" mass="32753">MDKTNDSGVIRLMSEAINRLDVLQALLRAPLQVTEFSSRVFAGRWVTPDEVIVTHRFILIQKGAMDYTVEGLKRRLTEGTQVFVPAWSRREWTVPKGPEGCRLLWCAFSSGTVTLPAVLCWRRPKEMRGEVAAFEGMRKTAGDLAERATALWMEGELKACLARFWSEAQAEEGESMRGKAVHPEVARSVNWLERHFAEVDALEAFYRTVGMSPNHFRLLFKRETGETVQAMLARLRLRRARYLVQETAMPMKQIAAETGHADPLYFSNQYRKFWGRPATADRVTGSVA</sequence>
<dbReference type="Proteomes" id="UP000315648">
    <property type="component" value="Unassembled WGS sequence"/>
</dbReference>
<dbReference type="PROSITE" id="PS01124">
    <property type="entry name" value="HTH_ARAC_FAMILY_2"/>
    <property type="match status" value="1"/>
</dbReference>
<dbReference type="OrthoDB" id="188452at2"/>
<dbReference type="Gene3D" id="1.10.10.60">
    <property type="entry name" value="Homeodomain-like"/>
    <property type="match status" value="1"/>
</dbReference>